<evidence type="ECO:0008006" key="14">
    <source>
        <dbReference type="Google" id="ProtNLM"/>
    </source>
</evidence>
<feature type="short sequence motif" description="DGA/G" evidence="8">
    <location>
        <begin position="942"/>
        <end position="944"/>
    </location>
</feature>
<gene>
    <name evidence="12" type="ORF">QBC41DRAFT_97026</name>
</gene>
<dbReference type="GO" id="GO:0016020">
    <property type="term" value="C:membrane"/>
    <property type="evidence" value="ECO:0007669"/>
    <property type="project" value="TreeGrafter"/>
</dbReference>
<keyword evidence="4" id="KW-0862">Zinc</keyword>
<evidence type="ECO:0000256" key="1">
    <source>
        <dbReference type="ARBA" id="ARBA00022723"/>
    </source>
</evidence>
<dbReference type="PROSITE" id="PS51635">
    <property type="entry name" value="PNPLA"/>
    <property type="match status" value="1"/>
</dbReference>
<dbReference type="InterPro" id="IPR027417">
    <property type="entry name" value="P-loop_NTPase"/>
</dbReference>
<feature type="short sequence motif" description="GXSXG" evidence="8">
    <location>
        <begin position="780"/>
        <end position="784"/>
    </location>
</feature>
<dbReference type="InterPro" id="IPR001841">
    <property type="entry name" value="Znf_RING"/>
</dbReference>
<dbReference type="InterPro" id="IPR017907">
    <property type="entry name" value="Znf_RING_CS"/>
</dbReference>
<dbReference type="InterPro" id="IPR002641">
    <property type="entry name" value="PNPLA_dom"/>
</dbReference>
<keyword evidence="13" id="KW-1185">Reference proteome</keyword>
<comment type="caution">
    <text evidence="12">The sequence shown here is derived from an EMBL/GenBank/DDBJ whole genome shotgun (WGS) entry which is preliminary data.</text>
</comment>
<dbReference type="Pfam" id="PF01734">
    <property type="entry name" value="Patatin"/>
    <property type="match status" value="1"/>
</dbReference>
<reference evidence="12" key="1">
    <citation type="submission" date="2023-06" db="EMBL/GenBank/DDBJ databases">
        <title>Genome-scale phylogeny and comparative genomics of the fungal order Sordariales.</title>
        <authorList>
            <consortium name="Lawrence Berkeley National Laboratory"/>
            <person name="Hensen N."/>
            <person name="Bonometti L."/>
            <person name="Westerberg I."/>
            <person name="Brannstrom I.O."/>
            <person name="Guillou S."/>
            <person name="Cros-Aarteil S."/>
            <person name="Calhoun S."/>
            <person name="Haridas S."/>
            <person name="Kuo A."/>
            <person name="Mondo S."/>
            <person name="Pangilinan J."/>
            <person name="Riley R."/>
            <person name="Labutti K."/>
            <person name="Andreopoulos B."/>
            <person name="Lipzen A."/>
            <person name="Chen C."/>
            <person name="Yanf M."/>
            <person name="Daum C."/>
            <person name="Ng V."/>
            <person name="Clum A."/>
            <person name="Steindorff A."/>
            <person name="Ohm R."/>
            <person name="Martin F."/>
            <person name="Silar P."/>
            <person name="Natvig D."/>
            <person name="Lalanne C."/>
            <person name="Gautier V."/>
            <person name="Ament-Velasquez S.L."/>
            <person name="Kruys A."/>
            <person name="Hutchinson M.I."/>
            <person name="Powell A.J."/>
            <person name="Barry K."/>
            <person name="Miller A.N."/>
            <person name="Grigoriev I.V."/>
            <person name="Debuchy R."/>
            <person name="Gladieux P."/>
            <person name="Thoren M.H."/>
            <person name="Johannesson H."/>
        </authorList>
    </citation>
    <scope>NUCLEOTIDE SEQUENCE</scope>
    <source>
        <strain evidence="12">CBS 307.81</strain>
    </source>
</reference>
<evidence type="ECO:0000256" key="4">
    <source>
        <dbReference type="ARBA" id="ARBA00022833"/>
    </source>
</evidence>
<evidence type="ECO:0000256" key="2">
    <source>
        <dbReference type="ARBA" id="ARBA00022771"/>
    </source>
</evidence>
<evidence type="ECO:0000313" key="12">
    <source>
        <dbReference type="EMBL" id="KAK0670208.1"/>
    </source>
</evidence>
<evidence type="ECO:0000256" key="8">
    <source>
        <dbReference type="PROSITE-ProRule" id="PRU01161"/>
    </source>
</evidence>
<evidence type="ECO:0000256" key="5">
    <source>
        <dbReference type="ARBA" id="ARBA00022963"/>
    </source>
</evidence>
<evidence type="ECO:0000259" key="10">
    <source>
        <dbReference type="PROSITE" id="PS50089"/>
    </source>
</evidence>
<feature type="active site" description="Nucleophile" evidence="8">
    <location>
        <position position="782"/>
    </location>
</feature>
<dbReference type="SUPFAM" id="SSF52540">
    <property type="entry name" value="P-loop containing nucleoside triphosphate hydrolases"/>
    <property type="match status" value="1"/>
</dbReference>
<dbReference type="SUPFAM" id="SSF52151">
    <property type="entry name" value="FabD/lysophospholipase-like"/>
    <property type="match status" value="1"/>
</dbReference>
<dbReference type="EMBL" id="JAULSY010000034">
    <property type="protein sequence ID" value="KAK0670208.1"/>
    <property type="molecule type" value="Genomic_DNA"/>
</dbReference>
<accession>A0AA40DB74</accession>
<name>A0AA40DB74_9PEZI</name>
<dbReference type="Gene3D" id="3.40.1090.10">
    <property type="entry name" value="Cytosolic phospholipase A2 catalytic domain"/>
    <property type="match status" value="1"/>
</dbReference>
<evidence type="ECO:0000256" key="3">
    <source>
        <dbReference type="ARBA" id="ARBA00022801"/>
    </source>
</evidence>
<keyword evidence="2 7" id="KW-0863">Zinc-finger</keyword>
<sequence length="1286" mass="144912">MRKMEYSSDTDCLSPLSLNDQVPEFDPCVLCGRDPTWVCVQCGGGVFCTDCWDKQWAHKKIEPQARMWRSRPVTAKPKQQVQHEKVNREIYYRFADIFDNTTDDDERLKLHAWEAGAKWFGITRDSNTGQFRFGATPRFREIMMDGFKPGSQEQFPSLVSFIGQTGAGKSTMIRMLIALQQSMTSSSNGSDLKFIYPIAGTSGESTPTTGDVQLYPDPGTRGKQTPLLFADCEGLDGGGKMPTGLEQRDVSTLVRKSHKLKDITWTAQPDRCMKREDVVLRLFPKILYTFSDVVVFVLKEARTLESVVSRHLIPWAHGSIYTSLNQAILPHLIITLNAVDSSIKPEEWTPEAATEKYLNSLDIGFEDDSNLRRLASDIDRMSGGGREHRITTIKQLLQHYYATVTFIPIPEKLYFGRMDQQVTQLYCTIAKSCSSSFEAKRDRRMAPNGDNMELLLSRAFDHFSETPNEPFNFLSESLKQNPIQGTFAGNLLQFILTFQKICSDHDLRHDSTKLLDALVPVISSCILLDAEKGGTMGNLCNVLRQRHQSELRKAFDVFCELWLPCTYEREGVRCCNFKSAHGKKGHQRPDGKLFGFGAFESNFKPDDFFPRWMKKIQQELDRLNAQLSCHRREGSMQYLTKTAIAARIHRNQIDTFLSSQVRDIGDFVSQKVCLVCLGNNMPEHPLPCGHTLCTACVDIFCEPTGLDDEDVVRFLASCPLHPRDPQPIQIRVKPPNAGLRILCFHGGGIRGIIQLAILQEIEREFEGHMRIQSFFDLVVGTSTGGIVALGVFVNNQPVSRCIRDFKDLCPVAFTPRELSKIPVLRTAAMVHHGSEYKTRPFESLLQKTFGSDRLLFGGQDSNDKCQVRVALTSTDTTVQHQPVILTNYNRPHDNNEGASYAFVRYDTPQNDMKIWEAARATSAAFPYFKTLVKQGTGREFCDGGLFNNCPVKVAFHERRLLWDDARHLQPDILLSLGTGRNPSGWPQNIKISGDSKKSHFIKKAWRITAGVLENILECQTIWDDFLQESTEQVRGNKEFTSRYLRLNVEVPTGVPKLNEAKRVRELENLVLSQGIPNSREVAHRLIASSFYCRFMPISRVVSSGPTHYEIHGEIRCRFPKASKELKGLGSFLKGCFDTDAGFKPSFLIQRDYNMTGDPNTQGSQSSNSVELAIKETLISDMCDTGVFYLPFDVSFSVSSLSAPARLAVRLQHDSYTSICDSWLSISGFPRGIEGEVVMDEIPVGSPRLRAWSRGTTAAPPPYSVNEDSLGALRDGEHRRKQCSTYE</sequence>
<evidence type="ECO:0000259" key="11">
    <source>
        <dbReference type="PROSITE" id="PS51635"/>
    </source>
</evidence>
<evidence type="ECO:0000313" key="13">
    <source>
        <dbReference type="Proteomes" id="UP001174997"/>
    </source>
</evidence>
<protein>
    <recommendedName>
        <fullName evidence="14">FabD/lysophospholipase-like protein</fullName>
    </recommendedName>
</protein>
<dbReference type="Proteomes" id="UP001174997">
    <property type="component" value="Unassembled WGS sequence"/>
</dbReference>
<dbReference type="PANTHER" id="PTHR24185:SF1">
    <property type="entry name" value="CALCIUM-INDEPENDENT PHOSPHOLIPASE A2-GAMMA"/>
    <property type="match status" value="1"/>
</dbReference>
<evidence type="ECO:0000256" key="7">
    <source>
        <dbReference type="PROSITE-ProRule" id="PRU00175"/>
    </source>
</evidence>
<keyword evidence="3 8" id="KW-0378">Hydrolase</keyword>
<dbReference type="CDD" id="cd07199">
    <property type="entry name" value="Pat17_PNPLA8_PNPLA9_like"/>
    <property type="match status" value="1"/>
</dbReference>
<evidence type="ECO:0000256" key="6">
    <source>
        <dbReference type="ARBA" id="ARBA00023098"/>
    </source>
</evidence>
<keyword evidence="6 8" id="KW-0443">Lipid metabolism</keyword>
<feature type="short sequence motif" description="GXGXXG" evidence="8">
    <location>
        <begin position="746"/>
        <end position="751"/>
    </location>
</feature>
<dbReference type="InterPro" id="IPR016035">
    <property type="entry name" value="Acyl_Trfase/lysoPLipase"/>
</dbReference>
<feature type="domain" description="RING-type" evidence="10">
    <location>
        <begin position="673"/>
        <end position="721"/>
    </location>
</feature>
<feature type="active site" description="Proton acceptor" evidence="8">
    <location>
        <position position="942"/>
    </location>
</feature>
<dbReference type="PANTHER" id="PTHR24185">
    <property type="entry name" value="CALCIUM-INDEPENDENT PHOSPHOLIPASE A2-GAMMA"/>
    <property type="match status" value="1"/>
</dbReference>
<dbReference type="PROSITE" id="PS00518">
    <property type="entry name" value="ZF_RING_1"/>
    <property type="match status" value="1"/>
</dbReference>
<organism evidence="12 13">
    <name type="scientific">Cercophora samala</name>
    <dbReference type="NCBI Taxonomy" id="330535"/>
    <lineage>
        <taxon>Eukaryota</taxon>
        <taxon>Fungi</taxon>
        <taxon>Dikarya</taxon>
        <taxon>Ascomycota</taxon>
        <taxon>Pezizomycotina</taxon>
        <taxon>Sordariomycetes</taxon>
        <taxon>Sordariomycetidae</taxon>
        <taxon>Sordariales</taxon>
        <taxon>Lasiosphaeriaceae</taxon>
        <taxon>Cercophora</taxon>
    </lineage>
</organism>
<dbReference type="SUPFAM" id="SSF57845">
    <property type="entry name" value="B-box zinc-binding domain"/>
    <property type="match status" value="1"/>
</dbReference>
<dbReference type="GO" id="GO:0008270">
    <property type="term" value="F:zinc ion binding"/>
    <property type="evidence" value="ECO:0007669"/>
    <property type="project" value="UniProtKB-KW"/>
</dbReference>
<evidence type="ECO:0000256" key="9">
    <source>
        <dbReference type="SAM" id="MobiDB-lite"/>
    </source>
</evidence>
<feature type="region of interest" description="Disordered" evidence="9">
    <location>
        <begin position="1252"/>
        <end position="1286"/>
    </location>
</feature>
<feature type="domain" description="PNPLA" evidence="11">
    <location>
        <begin position="742"/>
        <end position="955"/>
    </location>
</feature>
<dbReference type="GO" id="GO:0019369">
    <property type="term" value="P:arachidonate metabolic process"/>
    <property type="evidence" value="ECO:0007669"/>
    <property type="project" value="TreeGrafter"/>
</dbReference>
<dbReference type="GO" id="GO:0046486">
    <property type="term" value="P:glycerolipid metabolic process"/>
    <property type="evidence" value="ECO:0007669"/>
    <property type="project" value="UniProtKB-ARBA"/>
</dbReference>
<proteinExistence type="predicted"/>
<dbReference type="PROSITE" id="PS50089">
    <property type="entry name" value="ZF_RING_2"/>
    <property type="match status" value="1"/>
</dbReference>
<dbReference type="GO" id="GO:0016042">
    <property type="term" value="P:lipid catabolic process"/>
    <property type="evidence" value="ECO:0007669"/>
    <property type="project" value="UniProtKB-UniRule"/>
</dbReference>
<dbReference type="GO" id="GO:0047499">
    <property type="term" value="F:calcium-independent phospholipase A2 activity"/>
    <property type="evidence" value="ECO:0007669"/>
    <property type="project" value="TreeGrafter"/>
</dbReference>
<dbReference type="SUPFAM" id="SSF57850">
    <property type="entry name" value="RING/U-box"/>
    <property type="match status" value="1"/>
</dbReference>
<keyword evidence="5 8" id="KW-0442">Lipid degradation</keyword>
<keyword evidence="1" id="KW-0479">Metal-binding</keyword>